<organism evidence="1">
    <name type="scientific">Anguilla anguilla</name>
    <name type="common">European freshwater eel</name>
    <name type="synonym">Muraena anguilla</name>
    <dbReference type="NCBI Taxonomy" id="7936"/>
    <lineage>
        <taxon>Eukaryota</taxon>
        <taxon>Metazoa</taxon>
        <taxon>Chordata</taxon>
        <taxon>Craniata</taxon>
        <taxon>Vertebrata</taxon>
        <taxon>Euteleostomi</taxon>
        <taxon>Actinopterygii</taxon>
        <taxon>Neopterygii</taxon>
        <taxon>Teleostei</taxon>
        <taxon>Anguilliformes</taxon>
        <taxon>Anguillidae</taxon>
        <taxon>Anguilla</taxon>
    </lineage>
</organism>
<evidence type="ECO:0000313" key="1">
    <source>
        <dbReference type="EMBL" id="JAH11077.1"/>
    </source>
</evidence>
<proteinExistence type="predicted"/>
<name>A0A0E9Q3G9_ANGAN</name>
<sequence>MACVARLIIQTLSESNTNPGSPLWPI</sequence>
<dbReference type="EMBL" id="GBXM01097500">
    <property type="protein sequence ID" value="JAH11077.1"/>
    <property type="molecule type" value="Transcribed_RNA"/>
</dbReference>
<reference evidence="1" key="1">
    <citation type="submission" date="2014-11" db="EMBL/GenBank/DDBJ databases">
        <authorList>
            <person name="Amaro Gonzalez C."/>
        </authorList>
    </citation>
    <scope>NUCLEOTIDE SEQUENCE</scope>
</reference>
<protein>
    <submittedName>
        <fullName evidence="1">Uncharacterized protein</fullName>
    </submittedName>
</protein>
<reference evidence="1" key="2">
    <citation type="journal article" date="2015" name="Fish Shellfish Immunol.">
        <title>Early steps in the European eel (Anguilla anguilla)-Vibrio vulnificus interaction in the gills: Role of the RtxA13 toxin.</title>
        <authorList>
            <person name="Callol A."/>
            <person name="Pajuelo D."/>
            <person name="Ebbesson L."/>
            <person name="Teles M."/>
            <person name="MacKenzie S."/>
            <person name="Amaro C."/>
        </authorList>
    </citation>
    <scope>NUCLEOTIDE SEQUENCE</scope>
</reference>
<accession>A0A0E9Q3G9</accession>
<dbReference type="AlphaFoldDB" id="A0A0E9Q3G9"/>